<name>A0A3P7MY19_9BILA</name>
<dbReference type="InterPro" id="IPR011645">
    <property type="entry name" value="HNOB_dom_associated"/>
</dbReference>
<organism evidence="8 9">
    <name type="scientific">Gongylonema pulchrum</name>
    <dbReference type="NCBI Taxonomy" id="637853"/>
    <lineage>
        <taxon>Eukaryota</taxon>
        <taxon>Metazoa</taxon>
        <taxon>Ecdysozoa</taxon>
        <taxon>Nematoda</taxon>
        <taxon>Chromadorea</taxon>
        <taxon>Rhabditida</taxon>
        <taxon>Spirurina</taxon>
        <taxon>Spiruromorpha</taxon>
        <taxon>Spiruroidea</taxon>
        <taxon>Gongylonematidae</taxon>
        <taxon>Gongylonema</taxon>
    </lineage>
</organism>
<proteinExistence type="predicted"/>
<accession>A0A3P7MY19</accession>
<dbReference type="EMBL" id="UYRT01089316">
    <property type="protein sequence ID" value="VDN34775.1"/>
    <property type="molecule type" value="Genomic_DNA"/>
</dbReference>
<dbReference type="GO" id="GO:0000166">
    <property type="term" value="F:nucleotide binding"/>
    <property type="evidence" value="ECO:0007669"/>
    <property type="project" value="UniProtKB-KW"/>
</dbReference>
<dbReference type="PANTHER" id="PTHR45655:SF13">
    <property type="entry name" value="SOLUBLE GUANYLATE CYCLASE GCY-32-RELATED"/>
    <property type="match status" value="1"/>
</dbReference>
<comment type="catalytic activity">
    <reaction evidence="1">
        <text>GTP = 3',5'-cyclic GMP + diphosphate</text>
        <dbReference type="Rhea" id="RHEA:13665"/>
        <dbReference type="ChEBI" id="CHEBI:33019"/>
        <dbReference type="ChEBI" id="CHEBI:37565"/>
        <dbReference type="ChEBI" id="CHEBI:57746"/>
        <dbReference type="EC" id="4.6.1.2"/>
    </reaction>
</comment>
<evidence type="ECO:0000256" key="5">
    <source>
        <dbReference type="ARBA" id="ARBA00023293"/>
    </source>
</evidence>
<evidence type="ECO:0000313" key="8">
    <source>
        <dbReference type="EMBL" id="VDN34775.1"/>
    </source>
</evidence>
<gene>
    <name evidence="8" type="ORF">GPUH_LOCUS19870</name>
</gene>
<dbReference type="Gene3D" id="3.30.70.1230">
    <property type="entry name" value="Nucleotide cyclase"/>
    <property type="match status" value="2"/>
</dbReference>
<keyword evidence="6" id="KW-0175">Coiled coil</keyword>
<feature type="domain" description="Guanylate cyclase" evidence="7">
    <location>
        <begin position="153"/>
        <end position="241"/>
    </location>
</feature>
<dbReference type="EC" id="4.6.1.2" evidence="2"/>
<reference evidence="8 9" key="1">
    <citation type="submission" date="2018-11" db="EMBL/GenBank/DDBJ databases">
        <authorList>
            <consortium name="Pathogen Informatics"/>
        </authorList>
    </citation>
    <scope>NUCLEOTIDE SEQUENCE [LARGE SCALE GENOMIC DNA]</scope>
</reference>
<dbReference type="GO" id="GO:0008074">
    <property type="term" value="C:guanylate cyclase complex, soluble"/>
    <property type="evidence" value="ECO:0007669"/>
    <property type="project" value="TreeGrafter"/>
</dbReference>
<feature type="coiled-coil region" evidence="6">
    <location>
        <begin position="50"/>
        <end position="128"/>
    </location>
</feature>
<dbReference type="SUPFAM" id="SSF55073">
    <property type="entry name" value="Nucleotide cyclase"/>
    <property type="match status" value="1"/>
</dbReference>
<evidence type="ECO:0000256" key="6">
    <source>
        <dbReference type="SAM" id="Coils"/>
    </source>
</evidence>
<evidence type="ECO:0000256" key="2">
    <source>
        <dbReference type="ARBA" id="ARBA00012202"/>
    </source>
</evidence>
<dbReference type="InterPro" id="IPR029787">
    <property type="entry name" value="Nucleotide_cyclase"/>
</dbReference>
<evidence type="ECO:0000259" key="7">
    <source>
        <dbReference type="PROSITE" id="PS50125"/>
    </source>
</evidence>
<dbReference type="GO" id="GO:0004383">
    <property type="term" value="F:guanylate cyclase activity"/>
    <property type="evidence" value="ECO:0007669"/>
    <property type="project" value="UniProtKB-EC"/>
</dbReference>
<evidence type="ECO:0000313" key="9">
    <source>
        <dbReference type="Proteomes" id="UP000271098"/>
    </source>
</evidence>
<keyword evidence="5" id="KW-0141">cGMP biosynthesis</keyword>
<dbReference type="PROSITE" id="PS50125">
    <property type="entry name" value="GUANYLATE_CYCLASE_2"/>
    <property type="match status" value="1"/>
</dbReference>
<keyword evidence="3" id="KW-0547">Nucleotide-binding</keyword>
<dbReference type="Gene3D" id="6.10.250.780">
    <property type="match status" value="2"/>
</dbReference>
<protein>
    <recommendedName>
        <fullName evidence="2">guanylate cyclase</fullName>
        <ecNumber evidence="2">4.6.1.2</ecNumber>
    </recommendedName>
</protein>
<dbReference type="GO" id="GO:0070482">
    <property type="term" value="P:response to oxygen levels"/>
    <property type="evidence" value="ECO:0007669"/>
    <property type="project" value="TreeGrafter"/>
</dbReference>
<keyword evidence="4" id="KW-0456">Lyase</keyword>
<evidence type="ECO:0000256" key="4">
    <source>
        <dbReference type="ARBA" id="ARBA00023239"/>
    </source>
</evidence>
<dbReference type="InterPro" id="IPR001054">
    <property type="entry name" value="A/G_cyclase"/>
</dbReference>
<dbReference type="OrthoDB" id="1890790at2759"/>
<dbReference type="Pfam" id="PF07701">
    <property type="entry name" value="HNOBA"/>
    <property type="match status" value="2"/>
</dbReference>
<dbReference type="GO" id="GO:0019934">
    <property type="term" value="P:cGMP-mediated signaling"/>
    <property type="evidence" value="ECO:0007669"/>
    <property type="project" value="TreeGrafter"/>
</dbReference>
<evidence type="ECO:0000256" key="1">
    <source>
        <dbReference type="ARBA" id="ARBA00001436"/>
    </source>
</evidence>
<dbReference type="Proteomes" id="UP000271098">
    <property type="component" value="Unassembled WGS sequence"/>
</dbReference>
<dbReference type="SMART" id="SM00044">
    <property type="entry name" value="CYCc"/>
    <property type="match status" value="1"/>
</dbReference>
<dbReference type="PANTHER" id="PTHR45655">
    <property type="entry name" value="GUANYLATE CYCLASE SOLUBLE SUBUNIT BETA-2"/>
    <property type="match status" value="1"/>
</dbReference>
<evidence type="ECO:0000256" key="3">
    <source>
        <dbReference type="ARBA" id="ARBA00022741"/>
    </source>
</evidence>
<dbReference type="Pfam" id="PF00211">
    <property type="entry name" value="Guanylate_cyc"/>
    <property type="match status" value="1"/>
</dbReference>
<keyword evidence="9" id="KW-1185">Reference proteome</keyword>
<dbReference type="AlphaFoldDB" id="A0A3P7MY19"/>
<dbReference type="CDD" id="cd07302">
    <property type="entry name" value="CHD"/>
    <property type="match status" value="1"/>
</dbReference>
<sequence length="335" mass="37991">MLENGNFMYMCSLDVSKVEHLSDGKLHMNDMQLCDGTRDLVLINQSRLSQIKYNEELEEKKKNLSKLTDQITDEKRKSDELLCELVPPSVAEILRMGKPELEEKKKNLSKLTDQITDEKRKSDELLCELVPPSVAEILRMGKPVEAREYPEATLLFSDIVTFTNISAACTPYDVVNMLNDLFTRYDRIAKITKSVTRPRTNTPLRIRLGVHMGPVVAGVVGIKMPRYCMFGDTVSVANKMESHGIPSRTHVSESARKAALQTNSYLEFSDRGVIQVKGVGQMHTYFLEQNGRKTVWDICGRPRSWFLSLNIHACISLVPQYSSRCFTHTSVIAKK</sequence>